<gene>
    <name evidence="1" type="ORF">T03_12953</name>
</gene>
<organism evidence="1 2">
    <name type="scientific">Trichinella britovi</name>
    <name type="common">Parasitic roundworm</name>
    <dbReference type="NCBI Taxonomy" id="45882"/>
    <lineage>
        <taxon>Eukaryota</taxon>
        <taxon>Metazoa</taxon>
        <taxon>Ecdysozoa</taxon>
        <taxon>Nematoda</taxon>
        <taxon>Enoplea</taxon>
        <taxon>Dorylaimia</taxon>
        <taxon>Trichinellida</taxon>
        <taxon>Trichinellidae</taxon>
        <taxon>Trichinella</taxon>
    </lineage>
</organism>
<dbReference type="Proteomes" id="UP000054653">
    <property type="component" value="Unassembled WGS sequence"/>
</dbReference>
<keyword evidence="2" id="KW-1185">Reference proteome</keyword>
<protein>
    <submittedName>
        <fullName evidence="1">Uncharacterized protein</fullName>
    </submittedName>
</protein>
<name>A0A0V1C8Q8_TRIBR</name>
<dbReference type="EMBL" id="JYDI01000342">
    <property type="protein sequence ID" value="KRY45638.1"/>
    <property type="molecule type" value="Genomic_DNA"/>
</dbReference>
<evidence type="ECO:0000313" key="2">
    <source>
        <dbReference type="Proteomes" id="UP000054653"/>
    </source>
</evidence>
<accession>A0A0V1C8Q8</accession>
<reference evidence="1 2" key="1">
    <citation type="submission" date="2015-01" db="EMBL/GenBank/DDBJ databases">
        <title>Evolution of Trichinella species and genotypes.</title>
        <authorList>
            <person name="Korhonen P.K."/>
            <person name="Edoardo P."/>
            <person name="Giuseppe L.R."/>
            <person name="Gasser R.B."/>
        </authorList>
    </citation>
    <scope>NUCLEOTIDE SEQUENCE [LARGE SCALE GENOMIC DNA]</scope>
    <source>
        <strain evidence="1">ISS120</strain>
    </source>
</reference>
<comment type="caution">
    <text evidence="1">The sequence shown here is derived from an EMBL/GenBank/DDBJ whole genome shotgun (WGS) entry which is preliminary data.</text>
</comment>
<sequence>MRGSCLAGGGIACQLIENFIYRPRMPCNQPLQFIQLLFMVECMGIYSAALCMLTGPDDLCGIKKPKQEEMDYMNSLHMTCPTLAVPCCRNDPQSMPPSGSLFRAEGDSCAAKAVRKQQQILHKKGRKNTEKQRRLRHDITLVLLDEKEQLSAWNATLKHAETYSVLRLI</sequence>
<evidence type="ECO:0000313" key="1">
    <source>
        <dbReference type="EMBL" id="KRY45638.1"/>
    </source>
</evidence>
<proteinExistence type="predicted"/>
<dbReference type="AlphaFoldDB" id="A0A0V1C8Q8"/>